<dbReference type="InterPro" id="IPR046947">
    <property type="entry name" value="LytR-like"/>
</dbReference>
<dbReference type="GO" id="GO:0000156">
    <property type="term" value="F:phosphorelay response regulator activity"/>
    <property type="evidence" value="ECO:0007669"/>
    <property type="project" value="InterPro"/>
</dbReference>
<dbReference type="Gene3D" id="3.40.50.2300">
    <property type="match status" value="1"/>
</dbReference>
<keyword evidence="1" id="KW-0597">Phosphoprotein</keyword>
<dbReference type="PROSITE" id="PS50110">
    <property type="entry name" value="RESPONSE_REGULATORY"/>
    <property type="match status" value="1"/>
</dbReference>
<dbReference type="OrthoDB" id="1646880at2"/>
<evidence type="ECO:0000259" key="3">
    <source>
        <dbReference type="PROSITE" id="PS50930"/>
    </source>
</evidence>
<evidence type="ECO:0000313" key="4">
    <source>
        <dbReference type="EMBL" id="OIN59989.1"/>
    </source>
</evidence>
<dbReference type="SUPFAM" id="SSF52172">
    <property type="entry name" value="CheY-like"/>
    <property type="match status" value="1"/>
</dbReference>
<dbReference type="InterPro" id="IPR007492">
    <property type="entry name" value="LytTR_DNA-bd_dom"/>
</dbReference>
<dbReference type="InterPro" id="IPR001789">
    <property type="entry name" value="Sig_transdc_resp-reg_receiver"/>
</dbReference>
<evidence type="ECO:0000259" key="2">
    <source>
        <dbReference type="PROSITE" id="PS50110"/>
    </source>
</evidence>
<dbReference type="Pfam" id="PF00072">
    <property type="entry name" value="Response_reg"/>
    <property type="match status" value="1"/>
</dbReference>
<evidence type="ECO:0000256" key="1">
    <source>
        <dbReference type="PROSITE-ProRule" id="PRU00169"/>
    </source>
</evidence>
<accession>A0A1S2VMK2</accession>
<dbReference type="Pfam" id="PF04397">
    <property type="entry name" value="LytTR"/>
    <property type="match status" value="1"/>
</dbReference>
<dbReference type="AlphaFoldDB" id="A0A1S2VMK2"/>
<name>A0A1S2VMK2_9BACT</name>
<dbReference type="Gene3D" id="2.40.50.1020">
    <property type="entry name" value="LytTr DNA-binding domain"/>
    <property type="match status" value="1"/>
</dbReference>
<gene>
    <name evidence="4" type="ORF">BLX24_07575</name>
</gene>
<feature type="domain" description="Response regulatory" evidence="2">
    <location>
        <begin position="6"/>
        <end position="122"/>
    </location>
</feature>
<keyword evidence="4" id="KW-0238">DNA-binding</keyword>
<feature type="modified residue" description="4-aspartylphosphate" evidence="1">
    <location>
        <position position="57"/>
    </location>
</feature>
<sequence length="251" mass="28656">MANPLRTLIVDDEPLAHMILTDYVSKVPFLTLVGATTSPIDALTRLQRNEVDLILLDIQMPELTGMQFLKLAESGLTSHTCRIILTTAYTDYALEGYEYNVVDYLLKPISFDRFLKAVQKAWQKADPAGDPAASPATPDTLISRTPATTPDFIFVKTEYKLQRVNLPDILYIEGLKDYLSIYTTTERILALQTMKSMDEKLPPEQFMRVHKSYIIALKRIDSIERNRIYIGKAIIPIGDTFRDDFYKRIDQ</sequence>
<comment type="caution">
    <text evidence="4">The sequence shown here is derived from an EMBL/GenBank/DDBJ whole genome shotgun (WGS) entry which is preliminary data.</text>
</comment>
<dbReference type="PROSITE" id="PS50930">
    <property type="entry name" value="HTH_LYTTR"/>
    <property type="match status" value="1"/>
</dbReference>
<dbReference type="SMART" id="SM00448">
    <property type="entry name" value="REC"/>
    <property type="match status" value="1"/>
</dbReference>
<organism evidence="4 5">
    <name type="scientific">Arsenicibacter rosenii</name>
    <dbReference type="NCBI Taxonomy" id="1750698"/>
    <lineage>
        <taxon>Bacteria</taxon>
        <taxon>Pseudomonadati</taxon>
        <taxon>Bacteroidota</taxon>
        <taxon>Cytophagia</taxon>
        <taxon>Cytophagales</taxon>
        <taxon>Spirosomataceae</taxon>
        <taxon>Arsenicibacter</taxon>
    </lineage>
</organism>
<dbReference type="RefSeq" id="WP_071502516.1">
    <property type="nucleotide sequence ID" value="NZ_MORL01000003.1"/>
</dbReference>
<protein>
    <submittedName>
        <fullName evidence="4">DNA-binding response regulator</fullName>
    </submittedName>
</protein>
<dbReference type="EMBL" id="MORL01000003">
    <property type="protein sequence ID" value="OIN59989.1"/>
    <property type="molecule type" value="Genomic_DNA"/>
</dbReference>
<dbReference type="PANTHER" id="PTHR37299:SF1">
    <property type="entry name" value="STAGE 0 SPORULATION PROTEIN A HOMOLOG"/>
    <property type="match status" value="1"/>
</dbReference>
<proteinExistence type="predicted"/>
<dbReference type="Proteomes" id="UP000181790">
    <property type="component" value="Unassembled WGS sequence"/>
</dbReference>
<dbReference type="SMART" id="SM00850">
    <property type="entry name" value="LytTR"/>
    <property type="match status" value="1"/>
</dbReference>
<feature type="domain" description="HTH LytTR-type" evidence="3">
    <location>
        <begin position="153"/>
        <end position="225"/>
    </location>
</feature>
<keyword evidence="5" id="KW-1185">Reference proteome</keyword>
<evidence type="ECO:0000313" key="5">
    <source>
        <dbReference type="Proteomes" id="UP000181790"/>
    </source>
</evidence>
<reference evidence="4 5" key="1">
    <citation type="submission" date="2016-10" db="EMBL/GenBank/DDBJ databases">
        <title>Arsenicibacter rosenii gen. nov., sp. nov., an efficient arsenic-methylating bacterium isolated from an arsenic-contaminated paddy soil.</title>
        <authorList>
            <person name="Huang K."/>
        </authorList>
    </citation>
    <scope>NUCLEOTIDE SEQUENCE [LARGE SCALE GENOMIC DNA]</scope>
    <source>
        <strain evidence="4 5">SM-1</strain>
    </source>
</reference>
<dbReference type="GO" id="GO:0003677">
    <property type="term" value="F:DNA binding"/>
    <property type="evidence" value="ECO:0007669"/>
    <property type="project" value="UniProtKB-KW"/>
</dbReference>
<dbReference type="PANTHER" id="PTHR37299">
    <property type="entry name" value="TRANSCRIPTIONAL REGULATOR-RELATED"/>
    <property type="match status" value="1"/>
</dbReference>
<dbReference type="InterPro" id="IPR011006">
    <property type="entry name" value="CheY-like_superfamily"/>
</dbReference>